<dbReference type="EMBL" id="PIQH01000012">
    <property type="protein sequence ID" value="RUO76908.1"/>
    <property type="molecule type" value="Genomic_DNA"/>
</dbReference>
<gene>
    <name evidence="3" type="ORF">CWI84_11165</name>
</gene>
<comment type="caution">
    <text evidence="3">The sequence shown here is derived from an EMBL/GenBank/DDBJ whole genome shotgun (WGS) entry which is preliminary data.</text>
</comment>
<dbReference type="GO" id="GO:0016747">
    <property type="term" value="F:acyltransferase activity, transferring groups other than amino-acyl groups"/>
    <property type="evidence" value="ECO:0007669"/>
    <property type="project" value="InterPro"/>
</dbReference>
<proteinExistence type="predicted"/>
<evidence type="ECO:0000313" key="4">
    <source>
        <dbReference type="Proteomes" id="UP000287996"/>
    </source>
</evidence>
<keyword evidence="4" id="KW-1185">Reference proteome</keyword>
<accession>A0A432ZG16</accession>
<reference evidence="3 4" key="1">
    <citation type="journal article" date="2011" name="Front. Microbiol.">
        <title>Genomic signatures of strain selection and enhancement in Bacillus atrophaeus var. globigii, a historical biowarfare simulant.</title>
        <authorList>
            <person name="Gibbons H.S."/>
            <person name="Broomall S.M."/>
            <person name="McNew L.A."/>
            <person name="Daligault H."/>
            <person name="Chapman C."/>
            <person name="Bruce D."/>
            <person name="Karavis M."/>
            <person name="Krepps M."/>
            <person name="McGregor P.A."/>
            <person name="Hong C."/>
            <person name="Park K.H."/>
            <person name="Akmal A."/>
            <person name="Feldman A."/>
            <person name="Lin J.S."/>
            <person name="Chang W.E."/>
            <person name="Higgs B.W."/>
            <person name="Demirev P."/>
            <person name="Lindquist J."/>
            <person name="Liem A."/>
            <person name="Fochler E."/>
            <person name="Read T.D."/>
            <person name="Tapia R."/>
            <person name="Johnson S."/>
            <person name="Bishop-Lilly K.A."/>
            <person name="Detter C."/>
            <person name="Han C."/>
            <person name="Sozhamannan S."/>
            <person name="Rosenzweig C.N."/>
            <person name="Skowronski E.W."/>
        </authorList>
    </citation>
    <scope>NUCLEOTIDE SEQUENCE [LARGE SCALE GENOMIC DNA]</scope>
    <source>
        <strain evidence="3 4">CC-PW-9</strain>
    </source>
</reference>
<sequence length="395" mass="45018">MSNPSQQRLYYLDAVRALALLLGVIFHASLSFMPMFIGWAVMDISTSSAVPVFVLISHCFRMVLFFLIAGFFTRMTQYRSGYIASRLKRLGIPFILGWFALRPLLLSGWIMGSQSMQGDVAIDEGLMQGFSQLFDDSTAWFTGTHLWFLYYLLMFTVVAVIGHQLLSQVPRLKQPLTQFADAGIATICNAWWGIFLLALPCAVILWFMQNWGIDTPDKTLTPDWPVTALYGLSFMVGWLLQRNSHLLITFSRLRWQTVVLAVVATAACVWVARHEGYVVDMRSALVKVAFVCSYALMMWTIIVLVLGLCRRAFSQPRRWVSYLSDASYWLYLVHLPVVIWLQIAVAELALFWWLKWLMICLGTIAISLLLYHTLVRSTCIGELLNGKRKSQVLTH</sequence>
<dbReference type="RefSeq" id="WP_126842669.1">
    <property type="nucleotide sequence ID" value="NZ_PIQH01000012.1"/>
</dbReference>
<dbReference type="Pfam" id="PF01757">
    <property type="entry name" value="Acyl_transf_3"/>
    <property type="match status" value="1"/>
</dbReference>
<feature type="transmembrane region" description="Helical" evidence="1">
    <location>
        <begin position="224"/>
        <end position="241"/>
    </location>
</feature>
<feature type="transmembrane region" description="Helical" evidence="1">
    <location>
        <begin position="253"/>
        <end position="272"/>
    </location>
</feature>
<dbReference type="PANTHER" id="PTHR36927:SF1">
    <property type="entry name" value="MDO-LIKE PROTEIN"/>
    <property type="match status" value="1"/>
</dbReference>
<dbReference type="InterPro" id="IPR002656">
    <property type="entry name" value="Acyl_transf_3_dom"/>
</dbReference>
<evidence type="ECO:0000256" key="1">
    <source>
        <dbReference type="SAM" id="Phobius"/>
    </source>
</evidence>
<evidence type="ECO:0000313" key="3">
    <source>
        <dbReference type="EMBL" id="RUO76908.1"/>
    </source>
</evidence>
<feature type="transmembrane region" description="Helical" evidence="1">
    <location>
        <begin position="284"/>
        <end position="308"/>
    </location>
</feature>
<protein>
    <recommendedName>
        <fullName evidence="2">Acyltransferase 3 domain-containing protein</fullName>
    </recommendedName>
</protein>
<keyword evidence="1" id="KW-0472">Membrane</keyword>
<organism evidence="3 4">
    <name type="scientific">Idiomarina tyrosinivorans</name>
    <dbReference type="NCBI Taxonomy" id="1445662"/>
    <lineage>
        <taxon>Bacteria</taxon>
        <taxon>Pseudomonadati</taxon>
        <taxon>Pseudomonadota</taxon>
        <taxon>Gammaproteobacteria</taxon>
        <taxon>Alteromonadales</taxon>
        <taxon>Idiomarinaceae</taxon>
        <taxon>Idiomarina</taxon>
    </lineage>
</organism>
<feature type="transmembrane region" description="Helical" evidence="1">
    <location>
        <begin position="147"/>
        <end position="166"/>
    </location>
</feature>
<dbReference type="OrthoDB" id="341887at2"/>
<feature type="domain" description="Acyltransferase 3" evidence="2">
    <location>
        <begin position="10"/>
        <end position="372"/>
    </location>
</feature>
<feature type="transmembrane region" description="Helical" evidence="1">
    <location>
        <begin position="352"/>
        <end position="371"/>
    </location>
</feature>
<feature type="transmembrane region" description="Helical" evidence="1">
    <location>
        <begin position="48"/>
        <end position="69"/>
    </location>
</feature>
<dbReference type="AlphaFoldDB" id="A0A432ZG16"/>
<dbReference type="PANTHER" id="PTHR36927">
    <property type="entry name" value="BLR4337 PROTEIN"/>
    <property type="match status" value="1"/>
</dbReference>
<feature type="transmembrane region" description="Helical" evidence="1">
    <location>
        <begin position="20"/>
        <end position="42"/>
    </location>
</feature>
<dbReference type="Proteomes" id="UP000287996">
    <property type="component" value="Unassembled WGS sequence"/>
</dbReference>
<feature type="transmembrane region" description="Helical" evidence="1">
    <location>
        <begin position="187"/>
        <end position="208"/>
    </location>
</feature>
<keyword evidence="1" id="KW-0812">Transmembrane</keyword>
<evidence type="ECO:0000259" key="2">
    <source>
        <dbReference type="Pfam" id="PF01757"/>
    </source>
</evidence>
<name>A0A432ZG16_9GAMM</name>
<feature type="transmembrane region" description="Helical" evidence="1">
    <location>
        <begin position="328"/>
        <end position="346"/>
    </location>
</feature>
<keyword evidence="1" id="KW-1133">Transmembrane helix</keyword>
<dbReference type="InterPro" id="IPR050623">
    <property type="entry name" value="Glucan_succinyl_AcylTrfase"/>
</dbReference>
<feature type="transmembrane region" description="Helical" evidence="1">
    <location>
        <begin position="90"/>
        <end position="111"/>
    </location>
</feature>